<dbReference type="Pfam" id="PF12536">
    <property type="entry name" value="DUF3734"/>
    <property type="match status" value="1"/>
</dbReference>
<dbReference type="EMBL" id="JBHRYJ010000001">
    <property type="protein sequence ID" value="MFC3675611.1"/>
    <property type="molecule type" value="Genomic_DNA"/>
</dbReference>
<dbReference type="PANTHER" id="PTHR14226:SF57">
    <property type="entry name" value="BLR7027 PROTEIN"/>
    <property type="match status" value="1"/>
</dbReference>
<proteinExistence type="predicted"/>
<feature type="region of interest" description="Disordered" evidence="5">
    <location>
        <begin position="1"/>
        <end position="23"/>
    </location>
</feature>
<dbReference type="PROSITE" id="PS51635">
    <property type="entry name" value="PNPLA"/>
    <property type="match status" value="1"/>
</dbReference>
<dbReference type="CDD" id="cd07209">
    <property type="entry name" value="Pat_hypo_Ecoli_Z1214_like"/>
    <property type="match status" value="1"/>
</dbReference>
<keyword evidence="2 4" id="KW-0442">Lipid degradation</keyword>
<comment type="caution">
    <text evidence="7">The sequence shown here is derived from an EMBL/GenBank/DDBJ whole genome shotgun (WGS) entry which is preliminary data.</text>
</comment>
<evidence type="ECO:0000313" key="8">
    <source>
        <dbReference type="Proteomes" id="UP001595711"/>
    </source>
</evidence>
<dbReference type="InterPro" id="IPR002641">
    <property type="entry name" value="PNPLA_dom"/>
</dbReference>
<dbReference type="PANTHER" id="PTHR14226">
    <property type="entry name" value="NEUROPATHY TARGET ESTERASE/SWISS CHEESE D.MELANOGASTER"/>
    <property type="match status" value="1"/>
</dbReference>
<dbReference type="InterPro" id="IPR050301">
    <property type="entry name" value="NTE"/>
</dbReference>
<evidence type="ECO:0000313" key="7">
    <source>
        <dbReference type="EMBL" id="MFC3675611.1"/>
    </source>
</evidence>
<gene>
    <name evidence="7" type="ORF">ACFOOQ_08660</name>
</gene>
<feature type="active site" description="Nucleophile" evidence="4">
    <location>
        <position position="60"/>
    </location>
</feature>
<feature type="active site" description="Proton acceptor" evidence="4">
    <location>
        <position position="219"/>
    </location>
</feature>
<dbReference type="Proteomes" id="UP001595711">
    <property type="component" value="Unassembled WGS sequence"/>
</dbReference>
<reference evidence="8" key="1">
    <citation type="journal article" date="2019" name="Int. J. Syst. Evol. Microbiol.">
        <title>The Global Catalogue of Microorganisms (GCM) 10K type strain sequencing project: providing services to taxonomists for standard genome sequencing and annotation.</title>
        <authorList>
            <consortium name="The Broad Institute Genomics Platform"/>
            <consortium name="The Broad Institute Genome Sequencing Center for Infectious Disease"/>
            <person name="Wu L."/>
            <person name="Ma J."/>
        </authorList>
    </citation>
    <scope>NUCLEOTIDE SEQUENCE [LARGE SCALE GENOMIC DNA]</scope>
    <source>
        <strain evidence="8">KCTC 42182</strain>
    </source>
</reference>
<keyword evidence="8" id="KW-1185">Reference proteome</keyword>
<feature type="short sequence motif" description="DGA/G" evidence="4">
    <location>
        <begin position="219"/>
        <end position="221"/>
    </location>
</feature>
<dbReference type="InterPro" id="IPR016035">
    <property type="entry name" value="Acyl_Trfase/lysoPLipase"/>
</dbReference>
<protein>
    <submittedName>
        <fullName evidence="7">Patatin-like phospholipase family protein</fullName>
    </submittedName>
</protein>
<evidence type="ECO:0000256" key="4">
    <source>
        <dbReference type="PROSITE-ProRule" id="PRU01161"/>
    </source>
</evidence>
<dbReference type="Pfam" id="PF01734">
    <property type="entry name" value="Patatin"/>
    <property type="match status" value="1"/>
</dbReference>
<dbReference type="RefSeq" id="WP_379724499.1">
    <property type="nucleotide sequence ID" value="NZ_JBHRYJ010000001.1"/>
</dbReference>
<keyword evidence="1 4" id="KW-0378">Hydrolase</keyword>
<evidence type="ECO:0000256" key="1">
    <source>
        <dbReference type="ARBA" id="ARBA00022801"/>
    </source>
</evidence>
<keyword evidence="3 4" id="KW-0443">Lipid metabolism</keyword>
<evidence type="ECO:0000259" key="6">
    <source>
        <dbReference type="PROSITE" id="PS51635"/>
    </source>
</evidence>
<evidence type="ECO:0000256" key="2">
    <source>
        <dbReference type="ARBA" id="ARBA00022963"/>
    </source>
</evidence>
<dbReference type="InterPro" id="IPR021095">
    <property type="entry name" value="DUF3734"/>
</dbReference>
<dbReference type="SUPFAM" id="SSF52151">
    <property type="entry name" value="FabD/lysophospholipase-like"/>
    <property type="match status" value="1"/>
</dbReference>
<feature type="short sequence motif" description="GXGXXG" evidence="4">
    <location>
        <begin position="31"/>
        <end position="36"/>
    </location>
</feature>
<name>A0ABV7VDS8_9PROT</name>
<sequence>MASDTPPAAPLAVPDPAGPRPGEQTVLVLQGGGALGAYQAGAYEALAETGYSPQWLAGISIGAVNAALIAGNPPEKRLPALRSFWETASSSLMQQPILGGDAERRLLSQTAAWAGSLFGIPGFFRPRMPPPFAVWQGSKGALSYYDTAPLRASLEKLVDFDRLNNDGIRLSVGAVDLETGNFTYFDSHHTRIGPEHIMASGALPPGLPPVEIEGRLYWDGGIVSNTPLNYVLEYTGDRSDMCIFQVDLFSAKGPMPETIFDVAQREKEIRYSSRTRLNTDQFRQTQTMRRAARRLVQKLPPELRDDPDAVSLEYWSCNAAITIAHLINRRRPFDTDSKDYEFSRLSMEERWTAGRDDVRHGLQRKDWLERKKPEAGVAIFDLTRAES</sequence>
<feature type="domain" description="PNPLA" evidence="6">
    <location>
        <begin position="27"/>
        <end position="232"/>
    </location>
</feature>
<dbReference type="Gene3D" id="3.40.1090.10">
    <property type="entry name" value="Cytosolic phospholipase A2 catalytic domain"/>
    <property type="match status" value="2"/>
</dbReference>
<feature type="short sequence motif" description="GXSXG" evidence="4">
    <location>
        <begin position="58"/>
        <end position="62"/>
    </location>
</feature>
<accession>A0ABV7VDS8</accession>
<organism evidence="7 8">
    <name type="scientific">Ferrovibrio xuzhouensis</name>
    <dbReference type="NCBI Taxonomy" id="1576914"/>
    <lineage>
        <taxon>Bacteria</taxon>
        <taxon>Pseudomonadati</taxon>
        <taxon>Pseudomonadota</taxon>
        <taxon>Alphaproteobacteria</taxon>
        <taxon>Rhodospirillales</taxon>
        <taxon>Rhodospirillaceae</taxon>
        <taxon>Ferrovibrio</taxon>
    </lineage>
</organism>
<evidence type="ECO:0000256" key="5">
    <source>
        <dbReference type="SAM" id="MobiDB-lite"/>
    </source>
</evidence>
<evidence type="ECO:0000256" key="3">
    <source>
        <dbReference type="ARBA" id="ARBA00023098"/>
    </source>
</evidence>